<feature type="non-terminal residue" evidence="1">
    <location>
        <position position="1"/>
    </location>
</feature>
<organism evidence="1">
    <name type="scientific">Tanacetum cinerariifolium</name>
    <name type="common">Dalmatian daisy</name>
    <name type="synonym">Chrysanthemum cinerariifolium</name>
    <dbReference type="NCBI Taxonomy" id="118510"/>
    <lineage>
        <taxon>Eukaryota</taxon>
        <taxon>Viridiplantae</taxon>
        <taxon>Streptophyta</taxon>
        <taxon>Embryophyta</taxon>
        <taxon>Tracheophyta</taxon>
        <taxon>Spermatophyta</taxon>
        <taxon>Magnoliopsida</taxon>
        <taxon>eudicotyledons</taxon>
        <taxon>Gunneridae</taxon>
        <taxon>Pentapetalae</taxon>
        <taxon>asterids</taxon>
        <taxon>campanulids</taxon>
        <taxon>Asterales</taxon>
        <taxon>Asteraceae</taxon>
        <taxon>Asteroideae</taxon>
        <taxon>Anthemideae</taxon>
        <taxon>Anthemidinae</taxon>
        <taxon>Tanacetum</taxon>
    </lineage>
</organism>
<reference evidence="1" key="1">
    <citation type="journal article" date="2019" name="Sci. Rep.">
        <title>Draft genome of Tanacetum cinerariifolium, the natural source of mosquito coil.</title>
        <authorList>
            <person name="Yamashiro T."/>
            <person name="Shiraishi A."/>
            <person name="Satake H."/>
            <person name="Nakayama K."/>
        </authorList>
    </citation>
    <scope>NUCLEOTIDE SEQUENCE</scope>
</reference>
<dbReference type="AlphaFoldDB" id="A0A699WY67"/>
<comment type="caution">
    <text evidence="1">The sequence shown here is derived from an EMBL/GenBank/DDBJ whole genome shotgun (WGS) entry which is preliminary data.</text>
</comment>
<name>A0A699WY67_TANCI</name>
<evidence type="ECO:0000313" key="1">
    <source>
        <dbReference type="EMBL" id="GFD50516.1"/>
    </source>
</evidence>
<feature type="non-terminal residue" evidence="1">
    <location>
        <position position="85"/>
    </location>
</feature>
<sequence>ALAAQVLHRYQPVRYQLYADDYAGGVRHVRLRGGAAPARAENRPAAICKPDATGVPRGWHQQLQPRLRLSRAAPAHPENARESVA</sequence>
<dbReference type="EMBL" id="BKCJ011758318">
    <property type="protein sequence ID" value="GFD50516.1"/>
    <property type="molecule type" value="Genomic_DNA"/>
</dbReference>
<accession>A0A699WY67</accession>
<proteinExistence type="predicted"/>
<gene>
    <name evidence="1" type="ORF">Tci_922485</name>
</gene>
<protein>
    <submittedName>
        <fullName evidence="1">Uncharacterized protein</fullName>
    </submittedName>
</protein>